<dbReference type="InterPro" id="IPR001128">
    <property type="entry name" value="Cyt_P450"/>
</dbReference>
<evidence type="ECO:0000256" key="11">
    <source>
        <dbReference type="SAM" id="Phobius"/>
    </source>
</evidence>
<dbReference type="FunFam" id="1.10.630.10:FF:000182">
    <property type="entry name" value="Cytochrome P450 3A4"/>
    <property type="match status" value="1"/>
</dbReference>
<dbReference type="GO" id="GO:0020037">
    <property type="term" value="F:heme binding"/>
    <property type="evidence" value="ECO:0007669"/>
    <property type="project" value="InterPro"/>
</dbReference>
<proteinExistence type="inferred from homology"/>
<dbReference type="GO" id="GO:0016705">
    <property type="term" value="F:oxidoreductase activity, acting on paired donors, with incorporation or reduction of molecular oxygen"/>
    <property type="evidence" value="ECO:0007669"/>
    <property type="project" value="InterPro"/>
</dbReference>
<evidence type="ECO:0000256" key="7">
    <source>
        <dbReference type="ARBA" id="ARBA00023033"/>
    </source>
</evidence>
<dbReference type="EMBL" id="CAJNOQ010003334">
    <property type="protein sequence ID" value="CAF1007204.1"/>
    <property type="molecule type" value="Genomic_DNA"/>
</dbReference>
<protein>
    <recommendedName>
        <fullName evidence="15">Cytochrome P450</fullName>
    </recommendedName>
</protein>
<feature type="transmembrane region" description="Helical" evidence="11">
    <location>
        <begin position="43"/>
        <end position="64"/>
    </location>
</feature>
<keyword evidence="11" id="KW-0812">Transmembrane</keyword>
<evidence type="ECO:0000256" key="3">
    <source>
        <dbReference type="ARBA" id="ARBA00022617"/>
    </source>
</evidence>
<evidence type="ECO:0000256" key="1">
    <source>
        <dbReference type="ARBA" id="ARBA00001971"/>
    </source>
</evidence>
<keyword evidence="3 9" id="KW-0349">Heme</keyword>
<dbReference type="InterPro" id="IPR002401">
    <property type="entry name" value="Cyt_P450_E_grp-I"/>
</dbReference>
<sequence length="564" mass="66180">MLGSCKILVGQRQKRILLGFCLGLVLAYGLEMVHQYLCSLISFFVPTTSWILLIVFVILLIIYIKQILNSYRTFQRIGLNGPKPSFVVGNFIQMLKHPKYPSFRLTEWTKQYGKIFGFYIGHTPIICISDPNFIQEMMVTQFSSFHSRRPLPLQQLDLRHLLACTGQEWKRQRQVINPTFSPNKLKEMIELVNKCGDKLLIKLDELCEKQMEFDIGLLLKRTTLDIIFNCAFGIESDIQNNITDPYFQRCAQVFKFNLIQMILTFLSTLFPEFNIVWVNIFRYCNFFLLWIRDNIPFMEYLIDVDPNMWLQSKVENVIKKRQQSENKRIDLLQLMLDASSFHESANLSSPSNEVSQSARTLSYSELLMNIYLFMLAGYETSSTALSYLCYVLATHQHEQKILQNEIEHNLTSDFNYENINKLEYLDMFIRETLRMYPIAPFIVNRKCNDDCTINGMQIKHGMNFIIDMFSVHYDPVLWGPTDPNIFYPERFKTKRHPAAWLPFGIGPRNCIGLRFAMMEIKLTLIKILKCYTVLSGEKTLSHFKEHEVFVISPKFGIWIQLQRR</sequence>
<evidence type="ECO:0000256" key="6">
    <source>
        <dbReference type="ARBA" id="ARBA00023004"/>
    </source>
</evidence>
<feature type="binding site" description="axial binding residue" evidence="9">
    <location>
        <position position="510"/>
    </location>
    <ligand>
        <name>heme</name>
        <dbReference type="ChEBI" id="CHEBI:30413"/>
    </ligand>
    <ligandPart>
        <name>Fe</name>
        <dbReference type="ChEBI" id="CHEBI:18248"/>
    </ligandPart>
</feature>
<evidence type="ECO:0000256" key="4">
    <source>
        <dbReference type="ARBA" id="ARBA00022723"/>
    </source>
</evidence>
<dbReference type="PANTHER" id="PTHR24302:SF15">
    <property type="entry name" value="FATTY-ACID PEROXYGENASE"/>
    <property type="match status" value="1"/>
</dbReference>
<name>A0A814HBC2_9BILA</name>
<dbReference type="PANTHER" id="PTHR24302">
    <property type="entry name" value="CYTOCHROME P450 FAMILY 3"/>
    <property type="match status" value="1"/>
</dbReference>
<dbReference type="InterPro" id="IPR017972">
    <property type="entry name" value="Cyt_P450_CS"/>
</dbReference>
<accession>A0A814HBC2</accession>
<keyword evidence="14" id="KW-1185">Reference proteome</keyword>
<gene>
    <name evidence="12" type="ORF">GPM918_LOCUS14072</name>
    <name evidence="13" type="ORF">SRO942_LOCUS14072</name>
</gene>
<dbReference type="PRINTS" id="PR00385">
    <property type="entry name" value="P450"/>
</dbReference>
<comment type="function">
    <text evidence="8">Cytochromes P450 are a group of heme-thiolate monooxygenases. They oxidize a variety of structurally unrelated compounds, including steroids, fatty acids, and xenobiotics.</text>
</comment>
<dbReference type="EMBL" id="CAJOBC010003334">
    <property type="protein sequence ID" value="CAF3778427.1"/>
    <property type="molecule type" value="Genomic_DNA"/>
</dbReference>
<dbReference type="CDD" id="cd11055">
    <property type="entry name" value="CYP3A-like"/>
    <property type="match status" value="1"/>
</dbReference>
<evidence type="ECO:0000313" key="13">
    <source>
        <dbReference type="EMBL" id="CAF3778427.1"/>
    </source>
</evidence>
<dbReference type="GO" id="GO:0008395">
    <property type="term" value="F:steroid hydroxylase activity"/>
    <property type="evidence" value="ECO:0007669"/>
    <property type="project" value="TreeGrafter"/>
</dbReference>
<dbReference type="Proteomes" id="UP000663829">
    <property type="component" value="Unassembled WGS sequence"/>
</dbReference>
<evidence type="ECO:0000256" key="9">
    <source>
        <dbReference type="PIRSR" id="PIRSR602401-1"/>
    </source>
</evidence>
<keyword evidence="11" id="KW-1133">Transmembrane helix</keyword>
<comment type="caution">
    <text evidence="12">The sequence shown here is derived from an EMBL/GenBank/DDBJ whole genome shotgun (WGS) entry which is preliminary data.</text>
</comment>
<evidence type="ECO:0008006" key="15">
    <source>
        <dbReference type="Google" id="ProtNLM"/>
    </source>
</evidence>
<evidence type="ECO:0000256" key="8">
    <source>
        <dbReference type="ARBA" id="ARBA00043906"/>
    </source>
</evidence>
<feature type="transmembrane region" description="Helical" evidence="11">
    <location>
        <begin position="16"/>
        <end position="37"/>
    </location>
</feature>
<dbReference type="Proteomes" id="UP000681722">
    <property type="component" value="Unassembled WGS sequence"/>
</dbReference>
<organism evidence="12 14">
    <name type="scientific">Didymodactylos carnosus</name>
    <dbReference type="NCBI Taxonomy" id="1234261"/>
    <lineage>
        <taxon>Eukaryota</taxon>
        <taxon>Metazoa</taxon>
        <taxon>Spiralia</taxon>
        <taxon>Gnathifera</taxon>
        <taxon>Rotifera</taxon>
        <taxon>Eurotatoria</taxon>
        <taxon>Bdelloidea</taxon>
        <taxon>Philodinida</taxon>
        <taxon>Philodinidae</taxon>
        <taxon>Didymodactylos</taxon>
    </lineage>
</organism>
<comment type="cofactor">
    <cofactor evidence="1 9">
        <name>heme</name>
        <dbReference type="ChEBI" id="CHEBI:30413"/>
    </cofactor>
</comment>
<keyword evidence="4 9" id="KW-0479">Metal-binding</keyword>
<dbReference type="InterPro" id="IPR050705">
    <property type="entry name" value="Cytochrome_P450_3A"/>
</dbReference>
<dbReference type="SUPFAM" id="SSF48264">
    <property type="entry name" value="Cytochrome P450"/>
    <property type="match status" value="1"/>
</dbReference>
<dbReference type="AlphaFoldDB" id="A0A814HBC2"/>
<keyword evidence="5 10" id="KW-0560">Oxidoreductase</keyword>
<dbReference type="OrthoDB" id="2789670at2759"/>
<evidence type="ECO:0000256" key="2">
    <source>
        <dbReference type="ARBA" id="ARBA00010617"/>
    </source>
</evidence>
<evidence type="ECO:0000313" key="14">
    <source>
        <dbReference type="Proteomes" id="UP000663829"/>
    </source>
</evidence>
<keyword evidence="7 10" id="KW-0503">Monooxygenase</keyword>
<evidence type="ECO:0000313" key="12">
    <source>
        <dbReference type="EMBL" id="CAF1007204.1"/>
    </source>
</evidence>
<dbReference type="GO" id="GO:0005506">
    <property type="term" value="F:iron ion binding"/>
    <property type="evidence" value="ECO:0007669"/>
    <property type="project" value="InterPro"/>
</dbReference>
<feature type="transmembrane region" description="Helical" evidence="11">
    <location>
        <begin position="258"/>
        <end position="280"/>
    </location>
</feature>
<evidence type="ECO:0000256" key="10">
    <source>
        <dbReference type="RuleBase" id="RU000461"/>
    </source>
</evidence>
<dbReference type="PROSITE" id="PS00086">
    <property type="entry name" value="CYTOCHROME_P450"/>
    <property type="match status" value="1"/>
</dbReference>
<dbReference type="Pfam" id="PF00067">
    <property type="entry name" value="p450"/>
    <property type="match status" value="1"/>
</dbReference>
<keyword evidence="6 9" id="KW-0408">Iron</keyword>
<reference evidence="12" key="1">
    <citation type="submission" date="2021-02" db="EMBL/GenBank/DDBJ databases">
        <authorList>
            <person name="Nowell W R."/>
        </authorList>
    </citation>
    <scope>NUCLEOTIDE SEQUENCE</scope>
</reference>
<dbReference type="InterPro" id="IPR036396">
    <property type="entry name" value="Cyt_P450_sf"/>
</dbReference>
<comment type="similarity">
    <text evidence="2 10">Belongs to the cytochrome P450 family.</text>
</comment>
<dbReference type="Gene3D" id="1.10.630.10">
    <property type="entry name" value="Cytochrome P450"/>
    <property type="match status" value="1"/>
</dbReference>
<evidence type="ECO:0000256" key="5">
    <source>
        <dbReference type="ARBA" id="ARBA00023002"/>
    </source>
</evidence>
<dbReference type="PRINTS" id="PR00463">
    <property type="entry name" value="EP450I"/>
</dbReference>
<keyword evidence="11" id="KW-0472">Membrane</keyword>